<name>A0A9X0CEV2_9CNID</name>
<feature type="region of interest" description="Disordered" evidence="1">
    <location>
        <begin position="19"/>
        <end position="87"/>
    </location>
</feature>
<accession>A0A9X0CEV2</accession>
<feature type="compositionally biased region" description="Polar residues" evidence="1">
    <location>
        <begin position="29"/>
        <end position="38"/>
    </location>
</feature>
<feature type="compositionally biased region" description="Polar residues" evidence="1">
    <location>
        <begin position="77"/>
        <end position="87"/>
    </location>
</feature>
<dbReference type="Proteomes" id="UP001163046">
    <property type="component" value="Unassembled WGS sequence"/>
</dbReference>
<evidence type="ECO:0000313" key="3">
    <source>
        <dbReference type="Proteomes" id="UP001163046"/>
    </source>
</evidence>
<dbReference type="EMBL" id="MU827787">
    <property type="protein sequence ID" value="KAJ7333174.1"/>
    <property type="molecule type" value="Genomic_DNA"/>
</dbReference>
<organism evidence="2 3">
    <name type="scientific">Desmophyllum pertusum</name>
    <dbReference type="NCBI Taxonomy" id="174260"/>
    <lineage>
        <taxon>Eukaryota</taxon>
        <taxon>Metazoa</taxon>
        <taxon>Cnidaria</taxon>
        <taxon>Anthozoa</taxon>
        <taxon>Hexacorallia</taxon>
        <taxon>Scleractinia</taxon>
        <taxon>Caryophylliina</taxon>
        <taxon>Caryophylliidae</taxon>
        <taxon>Desmophyllum</taxon>
    </lineage>
</organism>
<sequence length="87" mass="9964">MSFIKREPLKKTQHFRTIRNRFTKRDQARSPQMGDSTGQHGGGLLEGSYNEEESAQSFAQALMAWRNSGKEEEKLWTNPTDPKSSFS</sequence>
<evidence type="ECO:0000313" key="2">
    <source>
        <dbReference type="EMBL" id="KAJ7333174.1"/>
    </source>
</evidence>
<comment type="caution">
    <text evidence="2">The sequence shown here is derived from an EMBL/GenBank/DDBJ whole genome shotgun (WGS) entry which is preliminary data.</text>
</comment>
<gene>
    <name evidence="2" type="ORF">OS493_018350</name>
</gene>
<evidence type="ECO:0000256" key="1">
    <source>
        <dbReference type="SAM" id="MobiDB-lite"/>
    </source>
</evidence>
<dbReference type="AlphaFoldDB" id="A0A9X0CEV2"/>
<proteinExistence type="predicted"/>
<dbReference type="OrthoDB" id="6226111at2759"/>
<protein>
    <submittedName>
        <fullName evidence="2">Uncharacterized protein</fullName>
    </submittedName>
</protein>
<keyword evidence="3" id="KW-1185">Reference proteome</keyword>
<reference evidence="2" key="1">
    <citation type="submission" date="2023-01" db="EMBL/GenBank/DDBJ databases">
        <title>Genome assembly of the deep-sea coral Lophelia pertusa.</title>
        <authorList>
            <person name="Herrera S."/>
            <person name="Cordes E."/>
        </authorList>
    </citation>
    <scope>NUCLEOTIDE SEQUENCE</scope>
    <source>
        <strain evidence="2">USNM1676648</strain>
        <tissue evidence="2">Polyp</tissue>
    </source>
</reference>